<evidence type="ECO:0008006" key="3">
    <source>
        <dbReference type="Google" id="ProtNLM"/>
    </source>
</evidence>
<gene>
    <name evidence="1" type="ORF">H8792_004990</name>
</gene>
<proteinExistence type="predicted"/>
<dbReference type="EMBL" id="JACBGI020000006">
    <property type="protein sequence ID" value="MBF6057690.1"/>
    <property type="molecule type" value="Genomic_DNA"/>
</dbReference>
<keyword evidence="2" id="KW-1185">Reference proteome</keyword>
<reference evidence="1 2" key="1">
    <citation type="submission" date="2020-11" db="EMBL/GenBank/DDBJ databases">
        <title>Sulfur oxidizing isolate from Hospital Hole Sinkhole.</title>
        <authorList>
            <person name="Scott K.M."/>
        </authorList>
    </citation>
    <scope>NUCLEOTIDE SEQUENCE [LARGE SCALE GENOMIC DNA]</scope>
    <source>
        <strain evidence="1 2">HH1</strain>
    </source>
</reference>
<evidence type="ECO:0000313" key="2">
    <source>
        <dbReference type="Proteomes" id="UP001193680"/>
    </source>
</evidence>
<organism evidence="1 2">
    <name type="scientific">Thiomicrorhabdus heinhorstiae</name>
    <dbReference type="NCBI Taxonomy" id="2748010"/>
    <lineage>
        <taxon>Bacteria</taxon>
        <taxon>Pseudomonadati</taxon>
        <taxon>Pseudomonadota</taxon>
        <taxon>Gammaproteobacteria</taxon>
        <taxon>Thiotrichales</taxon>
        <taxon>Piscirickettsiaceae</taxon>
        <taxon>Thiomicrorhabdus</taxon>
    </lineage>
</organism>
<name>A0ABS0BV27_9GAMM</name>
<dbReference type="Proteomes" id="UP001193680">
    <property type="component" value="Unassembled WGS sequence"/>
</dbReference>
<accession>A0ABS0BV27</accession>
<evidence type="ECO:0000313" key="1">
    <source>
        <dbReference type="EMBL" id="MBF6057690.1"/>
    </source>
</evidence>
<comment type="caution">
    <text evidence="1">The sequence shown here is derived from an EMBL/GenBank/DDBJ whole genome shotgun (WGS) entry which is preliminary data.</text>
</comment>
<protein>
    <recommendedName>
        <fullName evidence="3">PE-PGRS family protein</fullName>
    </recommendedName>
</protein>
<sequence length="429" mass="42144">MAATMNLLSELPLLGPDNAKLLVGGSSMLPYLGEDAQFLTATLHAALPGASIIQPIADKLAASPIIQELNTAVEPFMGTGTVTDLREVGYNIPVIGAGIEPMITTLSSIPVVGEFVDAGLMFGDMLHLGGGLLQGDGVAGTFTLLDSIPVVSDVSALIVKPLIGELRDASPLITELTDYLHETIPAGNLLTEISYIVDGIFDGGSIPILGSLPVVGALFAEDGLVGGLLGNLPIVGDLLGGGSLLAGLPVVGDFLGNDNGSLLIGLPVVGDLLGSLGDLPIVGDILGTTGIVHQIAGVDGLLGAEGLAGQLVGVVLGDEGVLTQLLGESGLGGALLGDGSPLGGLPIVGELIDNGANALDIQDLLADDGLIGGLLNTLLGIDPNGAEGSASADASAGDSGASASASSSGDAGLLGILAPVTGLLDGLLG</sequence>
<dbReference type="RefSeq" id="WP_194947647.1">
    <property type="nucleotide sequence ID" value="NZ_JACBGI020000006.1"/>
</dbReference>